<sequence>MSLEESSSAKVRVQEVDRKLFSPSSWLKEIGIPTKEGDDAEEDEEDNADSEEDDPIEQFDEDESEWGTDLELEEYSGDTVVKESIQFPREKDHVDENTDEQLENDGDGQFSGENKCISTDHGTQGCSSGEEDDLELDEDDDAFVQHTLLENYNNKYSRHEREKTDFNNHVGVNEKPCFMPNQQPLGGENNSFLSDKEKCPRKKKVVKDASREIQNIKLKDNRDDTQINAPRLMAAHGSLNPNAPKKQGVHTPQNRPPKFNGAHGTQSHNAPKKQGVPPPQNHMQPPQFNGAHGAPSRNAPREHSVPVSPPRRGKITYAGLSSKSPACNAGINGDCGDYENDKLLYVAS</sequence>
<evidence type="ECO:0000313" key="2">
    <source>
        <dbReference type="Proteomes" id="UP001055811"/>
    </source>
</evidence>
<dbReference type="Proteomes" id="UP001055811">
    <property type="component" value="Linkage Group LG02"/>
</dbReference>
<accession>A0ACB9G642</accession>
<proteinExistence type="predicted"/>
<evidence type="ECO:0000313" key="1">
    <source>
        <dbReference type="EMBL" id="KAI3778875.1"/>
    </source>
</evidence>
<comment type="caution">
    <text evidence="1">The sequence shown here is derived from an EMBL/GenBank/DDBJ whole genome shotgun (WGS) entry which is preliminary data.</text>
</comment>
<keyword evidence="2" id="KW-1185">Reference proteome</keyword>
<dbReference type="EMBL" id="CM042010">
    <property type="protein sequence ID" value="KAI3778875.1"/>
    <property type="molecule type" value="Genomic_DNA"/>
</dbReference>
<protein>
    <submittedName>
        <fullName evidence="1">Uncharacterized protein</fullName>
    </submittedName>
</protein>
<gene>
    <name evidence="1" type="ORF">L2E82_08263</name>
</gene>
<name>A0ACB9G642_CICIN</name>
<reference evidence="1 2" key="2">
    <citation type="journal article" date="2022" name="Mol. Ecol. Resour.">
        <title>The genomes of chicory, endive, great burdock and yacon provide insights into Asteraceae paleo-polyploidization history and plant inulin production.</title>
        <authorList>
            <person name="Fan W."/>
            <person name="Wang S."/>
            <person name="Wang H."/>
            <person name="Wang A."/>
            <person name="Jiang F."/>
            <person name="Liu H."/>
            <person name="Zhao H."/>
            <person name="Xu D."/>
            <person name="Zhang Y."/>
        </authorList>
    </citation>
    <scope>NUCLEOTIDE SEQUENCE [LARGE SCALE GENOMIC DNA]</scope>
    <source>
        <strain evidence="2">cv. Punajuju</strain>
        <tissue evidence="1">Leaves</tissue>
    </source>
</reference>
<reference evidence="2" key="1">
    <citation type="journal article" date="2022" name="Mol. Ecol. Resour.">
        <title>The genomes of chicory, endive, great burdock and yacon provide insights into Asteraceae palaeo-polyploidization history and plant inulin production.</title>
        <authorList>
            <person name="Fan W."/>
            <person name="Wang S."/>
            <person name="Wang H."/>
            <person name="Wang A."/>
            <person name="Jiang F."/>
            <person name="Liu H."/>
            <person name="Zhao H."/>
            <person name="Xu D."/>
            <person name="Zhang Y."/>
        </authorList>
    </citation>
    <scope>NUCLEOTIDE SEQUENCE [LARGE SCALE GENOMIC DNA]</scope>
    <source>
        <strain evidence="2">cv. Punajuju</strain>
    </source>
</reference>
<organism evidence="1 2">
    <name type="scientific">Cichorium intybus</name>
    <name type="common">Chicory</name>
    <dbReference type="NCBI Taxonomy" id="13427"/>
    <lineage>
        <taxon>Eukaryota</taxon>
        <taxon>Viridiplantae</taxon>
        <taxon>Streptophyta</taxon>
        <taxon>Embryophyta</taxon>
        <taxon>Tracheophyta</taxon>
        <taxon>Spermatophyta</taxon>
        <taxon>Magnoliopsida</taxon>
        <taxon>eudicotyledons</taxon>
        <taxon>Gunneridae</taxon>
        <taxon>Pentapetalae</taxon>
        <taxon>asterids</taxon>
        <taxon>campanulids</taxon>
        <taxon>Asterales</taxon>
        <taxon>Asteraceae</taxon>
        <taxon>Cichorioideae</taxon>
        <taxon>Cichorieae</taxon>
        <taxon>Cichoriinae</taxon>
        <taxon>Cichorium</taxon>
    </lineage>
</organism>